<dbReference type="InterPro" id="IPR004763">
    <property type="entry name" value="CusA-like"/>
</dbReference>
<evidence type="ECO:0000313" key="9">
    <source>
        <dbReference type="EMBL" id="BDT59192.1"/>
    </source>
</evidence>
<reference evidence="9" key="1">
    <citation type="submission" date="2022-11" db="EMBL/GenBank/DDBJ databases">
        <title>Isolation and characterization of PLA-degrading bacterium Massilia sp. from Antarctic soil.</title>
        <authorList>
            <person name="Sato K."/>
            <person name="Gomez-Fuentes C."/>
            <person name="Ahmad S.A."/>
            <person name="Zulkharnain A."/>
        </authorList>
    </citation>
    <scope>NUCLEOTIDE SEQUENCE</scope>
    <source>
        <strain evidence="9">N-3</strain>
    </source>
</reference>
<comment type="similarity">
    <text evidence="2">Belongs to the resistance-nodulation-cell division (RND) (TC 2.A.6) family.</text>
</comment>
<keyword evidence="5 8" id="KW-0812">Transmembrane</keyword>
<organism evidence="9 10">
    <name type="scientific">Massilia varians</name>
    <dbReference type="NCBI Taxonomy" id="457921"/>
    <lineage>
        <taxon>Bacteria</taxon>
        <taxon>Pseudomonadati</taxon>
        <taxon>Pseudomonadota</taxon>
        <taxon>Betaproteobacteria</taxon>
        <taxon>Burkholderiales</taxon>
        <taxon>Oxalobacteraceae</taxon>
        <taxon>Telluria group</taxon>
        <taxon>Massilia</taxon>
    </lineage>
</organism>
<dbReference type="InterPro" id="IPR001036">
    <property type="entry name" value="Acrflvin-R"/>
</dbReference>
<evidence type="ECO:0000256" key="5">
    <source>
        <dbReference type="ARBA" id="ARBA00022692"/>
    </source>
</evidence>
<dbReference type="Gene3D" id="3.30.70.1440">
    <property type="entry name" value="Multidrug efflux transporter AcrB pore domain"/>
    <property type="match status" value="1"/>
</dbReference>
<feature type="transmembrane region" description="Helical" evidence="8">
    <location>
        <begin position="872"/>
        <end position="891"/>
    </location>
</feature>
<feature type="transmembrane region" description="Helical" evidence="8">
    <location>
        <begin position="390"/>
        <end position="411"/>
    </location>
</feature>
<dbReference type="Proteomes" id="UP001163336">
    <property type="component" value="Chromosome"/>
</dbReference>
<evidence type="ECO:0000256" key="1">
    <source>
        <dbReference type="ARBA" id="ARBA00004651"/>
    </source>
</evidence>
<dbReference type="EMBL" id="AP026966">
    <property type="protein sequence ID" value="BDT59192.1"/>
    <property type="molecule type" value="Genomic_DNA"/>
</dbReference>
<evidence type="ECO:0000256" key="8">
    <source>
        <dbReference type="SAM" id="Phobius"/>
    </source>
</evidence>
<feature type="transmembrane region" description="Helical" evidence="8">
    <location>
        <begin position="1014"/>
        <end position="1036"/>
    </location>
</feature>
<evidence type="ECO:0000256" key="7">
    <source>
        <dbReference type="ARBA" id="ARBA00023136"/>
    </source>
</evidence>
<protein>
    <submittedName>
        <fullName evidence="9">Cation transporter</fullName>
    </submittedName>
</protein>
<evidence type="ECO:0000256" key="4">
    <source>
        <dbReference type="ARBA" id="ARBA00022475"/>
    </source>
</evidence>
<dbReference type="PRINTS" id="PR00702">
    <property type="entry name" value="ACRIFLAVINRP"/>
</dbReference>
<feature type="transmembrane region" description="Helical" evidence="8">
    <location>
        <begin position="486"/>
        <end position="505"/>
    </location>
</feature>
<dbReference type="Gene3D" id="1.20.1640.10">
    <property type="entry name" value="Multidrug efflux transporter AcrB transmembrane domain"/>
    <property type="match status" value="2"/>
</dbReference>
<dbReference type="SUPFAM" id="SSF82693">
    <property type="entry name" value="Multidrug efflux transporter AcrB pore domain, PN1, PN2, PC1 and PC2 subdomains"/>
    <property type="match status" value="2"/>
</dbReference>
<dbReference type="Gene3D" id="3.30.70.1430">
    <property type="entry name" value="Multidrug efflux transporter AcrB pore domain"/>
    <property type="match status" value="2"/>
</dbReference>
<keyword evidence="6 8" id="KW-1133">Transmembrane helix</keyword>
<gene>
    <name evidence="9" type="ORF">MasN3_26860</name>
</gene>
<keyword evidence="10" id="KW-1185">Reference proteome</keyword>
<dbReference type="Gene3D" id="3.30.70.1320">
    <property type="entry name" value="Multidrug efflux transporter AcrB pore domain like"/>
    <property type="match status" value="1"/>
</dbReference>
<feature type="transmembrane region" description="Helical" evidence="8">
    <location>
        <begin position="983"/>
        <end position="1002"/>
    </location>
</feature>
<feature type="transmembrane region" description="Helical" evidence="8">
    <location>
        <begin position="338"/>
        <end position="358"/>
    </location>
</feature>
<sequence>MIARIIRAAIAARVWVLLAAALLAAWGVHSLRTTSLDALPDLSDTQVIIRAQYPGKAPQLVEDQVTYPLTTALLSVPGATSVRGYSFFGDSFVYVLFNDATDLYWARSRVTEYVNQVQARLPAGVRAELGPDGTGVGWVLEYALVDRTGRHDLSQLRALNDWFLKFELKTVRDVAEVASIGGMVRQYQIVLNPDKLRAFGMSHTRVLDAVSQANQESGGSVVEIAETEYMVRSHGYLRSLEDFRNIVLNASEAGTPVLLRDVASVRLGPEMRRGIAELNGQGEVAGGVVIMRSGKNALDTISAVKARLETLKHSLPKGVEIVTTYDRSTLIKASVANLGSKLVEEFVVVAIVCAVFLFHVRSALVAVLTLPLCVLAAFIVMRYQGVNANIMSLGGIAIAVGAATDAALVLVENVHKHLEAHADANATAAPDARTRWEIIARASVEVGPALFFSLLIVTLSFIPVFALEAQEGKLFAPLAYTKTYTLAAAAGLSITLVPVLMGYLIRGRIPKESANPINRLLIKGYRPLLDASLRHPKTTLGIAVIALMLTAIPISRLGGEFLPPLNEGDLLYMPSALPGLSAAKAGELLQQTDRLIKTVPEVATVFGKAGRAETATDPAPMEMFETTIQFKPKDQWRPGMTTEKLVEELDRIVKVPGLSNVWVPPIRNRIDMLSTGIKTPVGIKVSGPDLGQIDKLTTAIEAAVKTVPGVSSALAERLSGGRYIDVSIDRQRAARYGMSVAAIQTMVSTAIGGDNVGEVVDGRQRFPINVRYPQDYRDSVQALRELPVVTARGAQIRLGDVTTIVVMDGPPMIRSENARLSGWVYVDVRGVDLLTAVRAMQERVRDKVALPPGYAIGWSGQFEYLERASERLMTVVPLTLLVIFLLLYLAFRSTAEAVLLMATVPFALVGGFWLVWLLGHAVSVATAVGFIALAGLAAEFGVVMQVYLRNALRSRLDAGRALTSELVLEAITEGALLRVRPKAMTVAVIVAGLLPIMFGSAAGSEVMQRIAAPMVGGMVTAPLLSLFVIPAAWRMLQERRIRKRKNQET</sequence>
<evidence type="ECO:0000256" key="3">
    <source>
        <dbReference type="ARBA" id="ARBA00022448"/>
    </source>
</evidence>
<feature type="transmembrane region" description="Helical" evidence="8">
    <location>
        <begin position="446"/>
        <end position="466"/>
    </location>
</feature>
<comment type="subcellular location">
    <subcellularLocation>
        <location evidence="1">Cell membrane</location>
        <topology evidence="1">Multi-pass membrane protein</topology>
    </subcellularLocation>
</comment>
<dbReference type="RefSeq" id="WP_281907750.1">
    <property type="nucleotide sequence ID" value="NZ_AP026966.1"/>
</dbReference>
<dbReference type="Gene3D" id="3.30.2090.10">
    <property type="entry name" value="Multidrug efflux transporter AcrB TolC docking domain, DN and DC subdomains"/>
    <property type="match status" value="2"/>
</dbReference>
<keyword evidence="7 8" id="KW-0472">Membrane</keyword>
<feature type="transmembrane region" description="Helical" evidence="8">
    <location>
        <begin position="538"/>
        <end position="555"/>
    </location>
</feature>
<name>A0ABM8C7K2_9BURK</name>
<feature type="transmembrane region" description="Helical" evidence="8">
    <location>
        <begin position="898"/>
        <end position="918"/>
    </location>
</feature>
<dbReference type="NCBIfam" id="TIGR00914">
    <property type="entry name" value="2A0601"/>
    <property type="match status" value="1"/>
</dbReference>
<dbReference type="SUPFAM" id="SSF82714">
    <property type="entry name" value="Multidrug efflux transporter AcrB TolC docking domain, DN and DC subdomains"/>
    <property type="match status" value="2"/>
</dbReference>
<dbReference type="PANTHER" id="PTHR32063">
    <property type="match status" value="1"/>
</dbReference>
<feature type="transmembrane region" description="Helical" evidence="8">
    <location>
        <begin position="924"/>
        <end position="948"/>
    </location>
</feature>
<accession>A0ABM8C7K2</accession>
<dbReference type="PANTHER" id="PTHR32063:SF19">
    <property type="entry name" value="CATION EFFLUX SYSTEM PROTEIN CUSA"/>
    <property type="match status" value="1"/>
</dbReference>
<feature type="transmembrane region" description="Helical" evidence="8">
    <location>
        <begin position="365"/>
        <end position="384"/>
    </location>
</feature>
<proteinExistence type="inferred from homology"/>
<dbReference type="SUPFAM" id="SSF82866">
    <property type="entry name" value="Multidrug efflux transporter AcrB transmembrane domain"/>
    <property type="match status" value="2"/>
</dbReference>
<dbReference type="Pfam" id="PF00873">
    <property type="entry name" value="ACR_tran"/>
    <property type="match status" value="1"/>
</dbReference>
<evidence type="ECO:0000313" key="10">
    <source>
        <dbReference type="Proteomes" id="UP001163336"/>
    </source>
</evidence>
<evidence type="ECO:0000256" key="2">
    <source>
        <dbReference type="ARBA" id="ARBA00010942"/>
    </source>
</evidence>
<keyword evidence="3" id="KW-0813">Transport</keyword>
<dbReference type="InterPro" id="IPR027463">
    <property type="entry name" value="AcrB_DN_DC_subdom"/>
</dbReference>
<evidence type="ECO:0000256" key="6">
    <source>
        <dbReference type="ARBA" id="ARBA00022989"/>
    </source>
</evidence>
<keyword evidence="4" id="KW-1003">Cell membrane</keyword>